<accession>A0A2G5KB18</accession>
<dbReference type="Pfam" id="PF14330">
    <property type="entry name" value="DUF4387"/>
    <property type="match status" value="1"/>
</dbReference>
<gene>
    <name evidence="2" type="ORF">BFP76_14005</name>
</gene>
<protein>
    <recommendedName>
        <fullName evidence="1">DUF4387 domain-containing protein</fullName>
    </recommendedName>
</protein>
<evidence type="ECO:0000259" key="1">
    <source>
        <dbReference type="Pfam" id="PF14330"/>
    </source>
</evidence>
<comment type="caution">
    <text evidence="2">The sequence shown here is derived from an EMBL/GenBank/DDBJ whole genome shotgun (WGS) entry which is preliminary data.</text>
</comment>
<keyword evidence="3" id="KW-1185">Reference proteome</keyword>
<dbReference type="InterPro" id="IPR025496">
    <property type="entry name" value="DUF4387"/>
</dbReference>
<sequence length="103" mass="11147">MANLGSIVGKVRSKNAGPFWLTVDIFCETPDAYEQVVSALSTKTIADIFRIDEHVVKRFDLSDLNVVKFSLPRPEIQGSAADRDMHGASWAALIGEIDIGAAA</sequence>
<dbReference type="EMBL" id="MDGM01000007">
    <property type="protein sequence ID" value="PIB26070.1"/>
    <property type="molecule type" value="Genomic_DNA"/>
</dbReference>
<dbReference type="OrthoDB" id="9796125at2"/>
<name>A0A2G5KB18_9RHOB</name>
<proteinExistence type="predicted"/>
<dbReference type="Proteomes" id="UP000231516">
    <property type="component" value="Unassembled WGS sequence"/>
</dbReference>
<reference evidence="2 3" key="1">
    <citation type="submission" date="2016-08" db="EMBL/GenBank/DDBJ databases">
        <title>Draft genome of Amylibacter sp. strain 4G11.</title>
        <authorList>
            <person name="Wong S.-K."/>
            <person name="Hamasaki K."/>
            <person name="Yoshizawa S."/>
        </authorList>
    </citation>
    <scope>NUCLEOTIDE SEQUENCE [LARGE SCALE GENOMIC DNA]</scope>
    <source>
        <strain evidence="2 3">4G11</strain>
    </source>
</reference>
<evidence type="ECO:0000313" key="3">
    <source>
        <dbReference type="Proteomes" id="UP000231516"/>
    </source>
</evidence>
<organism evidence="2 3">
    <name type="scientific">Paramylibacter kogurei</name>
    <dbReference type="NCBI Taxonomy" id="1889778"/>
    <lineage>
        <taxon>Bacteria</taxon>
        <taxon>Pseudomonadati</taxon>
        <taxon>Pseudomonadota</taxon>
        <taxon>Alphaproteobacteria</taxon>
        <taxon>Rhodobacterales</taxon>
        <taxon>Paracoccaceae</taxon>
        <taxon>Paramylibacter</taxon>
    </lineage>
</organism>
<evidence type="ECO:0000313" key="2">
    <source>
        <dbReference type="EMBL" id="PIB26070.1"/>
    </source>
</evidence>
<dbReference type="AlphaFoldDB" id="A0A2G5KB18"/>
<feature type="domain" description="DUF4387" evidence="1">
    <location>
        <begin position="5"/>
        <end position="90"/>
    </location>
</feature>
<dbReference type="RefSeq" id="WP_099591819.1">
    <property type="nucleotide sequence ID" value="NZ_MDGM01000007.1"/>
</dbReference>